<sequence>MQRTLFTEEEIRLAAERRRKYIGPAKVIISQIQFDPPLPRELDPKNLDRLREIFRKNRCRRLDVDNHVPAVVSQEDLAVALRKAEVPQRALLTNDPHQLPQLRFAAGQLRALHGRHRVQAGAEVLPPADHIGEELRTSLVEEYANQKKPTDGEIYRKIRQYEGDGNEAFRQRWFVRLSRSNQERLDQLDNRKNRRLRLAFDRLLPIPGLWAHGMRISMLHRLIATGCVEELLTYLGHIRDFWSSLVDSDPDSMKRIDPDTVDALQLLAPGKSRTDAKLACGLVLGGQAFAEFSDEERRVIWNRLANFDGLVPSLYTFFEDFKYLESCAHCVRRLFGSSTESVWKSMSSIFVPYRDSEAEERVIQTSESTFRHEPATDAERLDMGYLQIWLYAMRHYPLMPPDPKSDDDLLAKPSRAKADKRTIYEMAELARRLGFQSPEIEAIIDGSPDREIARAALLQARKPNRFRYDKQQFDTLISRIVDCFSAAVPDQPEIVHELLADSTVKPRARCGMPRMRTHKQDSPLLFVDRLHAEVEVADTITTFFVRRCVYFAFFGKPTRPGPTEAETNGETPGDRNVPPLSPLFVGEDGLSVDDITTAHAAQPRKPSQQERGQPQPLCARQDVEQQTLPSQQAPRGRKERDVAKRRRERKLRRRRRGHHQEGESNQDPMEVEWLSTEHSDQDMSDQETAEPLDSSPVITRPEPSDELITIDLAMAATAHVGSLERSTSNQTSDKGAHGTLSLDSGVLQSAHGPADHEEADRNSQCTRISVGSEHPERASEERPTVDSPHQGAAQGRIRVDSPQPESPKSDLGTGRQQAVSDAYLDQLMRAQEEQERLEEELERERLAEELGLSNQEQPVPEGSPGSQVRQGPPSSPPPNEPVQTTSMSSRPTPDPLPISHREGQMPPRVDSLVASPPRRAASDPDGQSPQAVEDGVTQPAGALLPPERVEISFWAFEREQWRKTDIFQVDPSDPAPLERAALKYMWKRFSLYDRNLQSLRPDQCYRAATVDGNNAIFLISEDEEERLAAEGRLNKDKQLLKMVSRVLDRTESEPGSPTKRHRSMAPKGT</sequence>
<feature type="region of interest" description="Disordered" evidence="1">
    <location>
        <begin position="625"/>
        <end position="944"/>
    </location>
</feature>
<accession>B0YDT0</accession>
<gene>
    <name evidence="2" type="ORF">AFUB_096670</name>
</gene>
<feature type="region of interest" description="Disordered" evidence="1">
    <location>
        <begin position="559"/>
        <end position="588"/>
    </location>
</feature>
<evidence type="ECO:0000313" key="2">
    <source>
        <dbReference type="EMBL" id="EDP47814.1"/>
    </source>
</evidence>
<evidence type="ECO:0000313" key="3">
    <source>
        <dbReference type="Proteomes" id="UP000001699"/>
    </source>
</evidence>
<organism evidence="2 3">
    <name type="scientific">Aspergillus fumigatus (strain CBS 144.89 / FGSC A1163 / CEA10)</name>
    <name type="common">Neosartorya fumigata</name>
    <dbReference type="NCBI Taxonomy" id="451804"/>
    <lineage>
        <taxon>Eukaryota</taxon>
        <taxon>Fungi</taxon>
        <taxon>Dikarya</taxon>
        <taxon>Ascomycota</taxon>
        <taxon>Pezizomycotina</taxon>
        <taxon>Eurotiomycetes</taxon>
        <taxon>Eurotiomycetidae</taxon>
        <taxon>Eurotiales</taxon>
        <taxon>Aspergillaceae</taxon>
        <taxon>Aspergillus</taxon>
        <taxon>Aspergillus subgen. Fumigati</taxon>
    </lineage>
</organism>
<dbReference type="EMBL" id="DS499602">
    <property type="protein sequence ID" value="EDP47814.1"/>
    <property type="molecule type" value="Genomic_DNA"/>
</dbReference>
<dbReference type="PhylomeDB" id="B0YDT0"/>
<reference evidence="2 3" key="1">
    <citation type="journal article" date="2008" name="PLoS Genet.">
        <title>Genomic islands in the pathogenic filamentous fungus Aspergillus fumigatus.</title>
        <authorList>
            <person name="Fedorova N.D."/>
            <person name="Khaldi N."/>
            <person name="Joardar V.S."/>
            <person name="Maiti R."/>
            <person name="Amedeo P."/>
            <person name="Anderson M.J."/>
            <person name="Crabtree J."/>
            <person name="Silva J.C."/>
            <person name="Badger J.H."/>
            <person name="Albarraq A."/>
            <person name="Angiuoli S."/>
            <person name="Bussey H."/>
            <person name="Bowyer P."/>
            <person name="Cotty P.J."/>
            <person name="Dyer P.S."/>
            <person name="Egan A."/>
            <person name="Galens K."/>
            <person name="Fraser-Liggett C.M."/>
            <person name="Haas B.J."/>
            <person name="Inman J.M."/>
            <person name="Kent R."/>
            <person name="Lemieux S."/>
            <person name="Malavazi I."/>
            <person name="Orvis J."/>
            <person name="Roemer T."/>
            <person name="Ronning C.M."/>
            <person name="Sundaram J.P."/>
            <person name="Sutton G."/>
            <person name="Turner G."/>
            <person name="Venter J.C."/>
            <person name="White O.R."/>
            <person name="Whitty B.R."/>
            <person name="Youngman P."/>
            <person name="Wolfe K.H."/>
            <person name="Goldman G.H."/>
            <person name="Wortman J.R."/>
            <person name="Jiang B."/>
            <person name="Denning D.W."/>
            <person name="Nierman W.C."/>
        </authorList>
    </citation>
    <scope>NUCLEOTIDE SEQUENCE [LARGE SCALE GENOMIC DNA]</scope>
    <source>
        <strain evidence="3">CBS 144.89 / FGSC A1163 / CEA10</strain>
    </source>
</reference>
<evidence type="ECO:0000256" key="1">
    <source>
        <dbReference type="SAM" id="MobiDB-lite"/>
    </source>
</evidence>
<protein>
    <submittedName>
        <fullName evidence="2">Uncharacterized protein</fullName>
    </submittedName>
</protein>
<feature type="compositionally biased region" description="Basic residues" evidence="1">
    <location>
        <begin position="1058"/>
        <end position="1069"/>
    </location>
</feature>
<feature type="compositionally biased region" description="Basic and acidic residues" evidence="1">
    <location>
        <begin position="773"/>
        <end position="784"/>
    </location>
</feature>
<feature type="region of interest" description="Disordered" evidence="1">
    <location>
        <begin position="1046"/>
        <end position="1069"/>
    </location>
</feature>
<feature type="compositionally biased region" description="Basic residues" evidence="1">
    <location>
        <begin position="643"/>
        <end position="658"/>
    </location>
</feature>
<dbReference type="HOGENOM" id="CLU_004286_6_1_1"/>
<name>B0YDT0_ASPFC</name>
<feature type="compositionally biased region" description="Polar residues" evidence="1">
    <location>
        <begin position="724"/>
        <end position="733"/>
    </location>
</feature>
<proteinExistence type="predicted"/>
<dbReference type="Pfam" id="PF12520">
    <property type="entry name" value="DUF3723"/>
    <property type="match status" value="1"/>
</dbReference>
<dbReference type="Proteomes" id="UP000001699">
    <property type="component" value="Unassembled WGS sequence"/>
</dbReference>
<dbReference type="AlphaFoldDB" id="B0YDT0"/>
<keyword evidence="3" id="KW-1185">Reference proteome</keyword>
<dbReference type="VEuPathDB" id="FungiDB:AFUB_096670"/>
<dbReference type="OrthoDB" id="4227485at2759"/>
<dbReference type="InterPro" id="IPR022198">
    <property type="entry name" value="DUF3723"/>
</dbReference>
<feature type="compositionally biased region" description="Low complexity" evidence="1">
    <location>
        <begin position="862"/>
        <end position="872"/>
    </location>
</feature>